<feature type="domain" description="Carbohydrate kinase FGGY C-terminal" evidence="5">
    <location>
        <begin position="345"/>
        <end position="460"/>
    </location>
</feature>
<keyword evidence="2" id="KW-0808">Transferase</keyword>
<evidence type="ECO:0000256" key="2">
    <source>
        <dbReference type="ARBA" id="ARBA00022679"/>
    </source>
</evidence>
<sequence length="487" mass="54268">MEQQSLFLCLDFGSQSVRTAIINSAGTVIVAEQLLNSNYLEPEQGQVEQTPQWFYQQCAICCQNLLEQAKIKEVDLTALCGIGITTMRNTIINLNIDGVPLRNAIVWSDKRKARITPKLPWYWRFVFTLVSIIKPVNKTIKELQQSAFINYIAEYEPKVWQQTEHLLLLSGYLHFKFTNKLVDSSANIISHLPFDFKHGQWRKSNSWQFNAIAVKPNWLPKLVVPGTEIGQLSQACQHDFKLPKTLPVIAMAADKACEILGSGCYKSGQLHISLGTAVSITMLSRKFKGPKVLYPAYPSLINGLYITEVMLPFGLSLLTEFINKNKAQLDFLSLNKVKHHCVEQLIEVYVEANNIKSDGLVFDMERITDVKHLSLGFIGLGQHSVFQQYVAIMEAITLGINQSISRLVKRMQQSVSSVVVSGGGANSDRLLQAIANKSKITVLKSTAIEAGILGVAIKLALSQNVYGSHEQAINAMLKPPITIKPNN</sequence>
<feature type="domain" description="Carbohydrate kinase FGGY N-terminal" evidence="4">
    <location>
        <begin position="7"/>
        <end position="261"/>
    </location>
</feature>
<dbReference type="Gene3D" id="3.30.420.40">
    <property type="match status" value="2"/>
</dbReference>
<dbReference type="InterPro" id="IPR050406">
    <property type="entry name" value="FGGY_Carb_Kinase"/>
</dbReference>
<dbReference type="RefSeq" id="WP_348397027.1">
    <property type="nucleotide sequence ID" value="NZ_CP136600.1"/>
</dbReference>
<dbReference type="InterPro" id="IPR000577">
    <property type="entry name" value="Carb_kinase_FGGY"/>
</dbReference>
<dbReference type="Pfam" id="PF02782">
    <property type="entry name" value="FGGY_C"/>
    <property type="match status" value="1"/>
</dbReference>
<proteinExistence type="inferred from homology"/>
<organism evidence="6 7">
    <name type="scientific">Thalassotalea fonticola</name>
    <dbReference type="NCBI Taxonomy" id="3065649"/>
    <lineage>
        <taxon>Bacteria</taxon>
        <taxon>Pseudomonadati</taxon>
        <taxon>Pseudomonadota</taxon>
        <taxon>Gammaproteobacteria</taxon>
        <taxon>Alteromonadales</taxon>
        <taxon>Colwelliaceae</taxon>
        <taxon>Thalassotalea</taxon>
    </lineage>
</organism>
<dbReference type="EMBL" id="CP136600">
    <property type="protein sequence ID" value="WOH38255.1"/>
    <property type="molecule type" value="Genomic_DNA"/>
</dbReference>
<dbReference type="GO" id="GO:0016301">
    <property type="term" value="F:kinase activity"/>
    <property type="evidence" value="ECO:0007669"/>
    <property type="project" value="UniProtKB-KW"/>
</dbReference>
<evidence type="ECO:0000259" key="5">
    <source>
        <dbReference type="Pfam" id="PF02782"/>
    </source>
</evidence>
<dbReference type="PANTHER" id="PTHR43095">
    <property type="entry name" value="SUGAR KINASE"/>
    <property type="match status" value="1"/>
</dbReference>
<dbReference type="InterPro" id="IPR018484">
    <property type="entry name" value="FGGY_N"/>
</dbReference>
<reference evidence="6 7" key="1">
    <citation type="submission" date="2023-09" db="EMBL/GenBank/DDBJ databases">
        <authorList>
            <person name="Qi X."/>
        </authorList>
    </citation>
    <scope>NUCLEOTIDE SEQUENCE [LARGE SCALE GENOMIC DNA]</scope>
    <source>
        <strain evidence="6 7">S1-1</strain>
    </source>
</reference>
<keyword evidence="7" id="KW-1185">Reference proteome</keyword>
<dbReference type="Proteomes" id="UP001301442">
    <property type="component" value="Chromosome"/>
</dbReference>
<comment type="similarity">
    <text evidence="1">Belongs to the FGGY kinase family.</text>
</comment>
<dbReference type="PANTHER" id="PTHR43095:SF5">
    <property type="entry name" value="XYLULOSE KINASE"/>
    <property type="match status" value="1"/>
</dbReference>
<dbReference type="SUPFAM" id="SSF53067">
    <property type="entry name" value="Actin-like ATPase domain"/>
    <property type="match status" value="2"/>
</dbReference>
<evidence type="ECO:0000256" key="3">
    <source>
        <dbReference type="ARBA" id="ARBA00022777"/>
    </source>
</evidence>
<dbReference type="InterPro" id="IPR018485">
    <property type="entry name" value="FGGY_C"/>
</dbReference>
<dbReference type="InterPro" id="IPR043129">
    <property type="entry name" value="ATPase_NBD"/>
</dbReference>
<protein>
    <submittedName>
        <fullName evidence="6">FGGY family carbohydrate kinase</fullName>
    </submittedName>
</protein>
<evidence type="ECO:0000313" key="7">
    <source>
        <dbReference type="Proteomes" id="UP001301442"/>
    </source>
</evidence>
<evidence type="ECO:0000256" key="1">
    <source>
        <dbReference type="ARBA" id="ARBA00009156"/>
    </source>
</evidence>
<accession>A0ABZ0GRG6</accession>
<dbReference type="Pfam" id="PF00370">
    <property type="entry name" value="FGGY_N"/>
    <property type="match status" value="1"/>
</dbReference>
<gene>
    <name evidence="6" type="ORF">RI844_03185</name>
</gene>
<name>A0ABZ0GRG6_9GAMM</name>
<evidence type="ECO:0000259" key="4">
    <source>
        <dbReference type="Pfam" id="PF00370"/>
    </source>
</evidence>
<keyword evidence="3 6" id="KW-0418">Kinase</keyword>
<evidence type="ECO:0000313" key="6">
    <source>
        <dbReference type="EMBL" id="WOH38255.1"/>
    </source>
</evidence>
<dbReference type="PIRSF" id="PIRSF000538">
    <property type="entry name" value="GlpK"/>
    <property type="match status" value="1"/>
</dbReference>